<evidence type="ECO:0000313" key="1">
    <source>
        <dbReference type="EMBL" id="TBW55475.1"/>
    </source>
</evidence>
<sequence>MAAEQSTDNLRDRLNLETARIPWRDLQTYFARGQVVFVAEALDLLAVAEALAADDKARFQQWLADGQVGEVPAERAQSWYDAEASVWAVVVAPWVLIQDGKTKN</sequence>
<gene>
    <name evidence="1" type="ORF">EZI54_11675</name>
</gene>
<accession>A0ABY1ZJY1</accession>
<keyword evidence="2" id="KW-1185">Reference proteome</keyword>
<proteinExistence type="predicted"/>
<dbReference type="RefSeq" id="WP_131482061.1">
    <property type="nucleotide sequence ID" value="NZ_SJDL01000016.1"/>
</dbReference>
<dbReference type="InterPro" id="IPR018741">
    <property type="entry name" value="DUF2288"/>
</dbReference>
<dbReference type="EMBL" id="SJDL01000016">
    <property type="protein sequence ID" value="TBW55475.1"/>
    <property type="molecule type" value="Genomic_DNA"/>
</dbReference>
<name>A0ABY1ZJY1_9GAMM</name>
<dbReference type="Proteomes" id="UP000313645">
    <property type="component" value="Unassembled WGS sequence"/>
</dbReference>
<organism evidence="1 2">
    <name type="scientific">Marinobacter halodurans</name>
    <dbReference type="NCBI Taxonomy" id="2528979"/>
    <lineage>
        <taxon>Bacteria</taxon>
        <taxon>Pseudomonadati</taxon>
        <taxon>Pseudomonadota</taxon>
        <taxon>Gammaproteobacteria</taxon>
        <taxon>Pseudomonadales</taxon>
        <taxon>Marinobacteraceae</taxon>
        <taxon>Marinobacter</taxon>
    </lineage>
</organism>
<reference evidence="1 2" key="1">
    <citation type="submission" date="2019-02" db="EMBL/GenBank/DDBJ databases">
        <title>Marinobacter halodurans sp. nov., a marine bacterium isolated from sea tidal flat.</title>
        <authorList>
            <person name="Yoo Y."/>
            <person name="Lee D.W."/>
            <person name="Kim B.S."/>
            <person name="Kim J.-J."/>
        </authorList>
    </citation>
    <scope>NUCLEOTIDE SEQUENCE [LARGE SCALE GENOMIC DNA]</scope>
    <source>
        <strain evidence="1 2">YJ-S3-2</strain>
    </source>
</reference>
<comment type="caution">
    <text evidence="1">The sequence shown here is derived from an EMBL/GenBank/DDBJ whole genome shotgun (WGS) entry which is preliminary data.</text>
</comment>
<evidence type="ECO:0000313" key="2">
    <source>
        <dbReference type="Proteomes" id="UP000313645"/>
    </source>
</evidence>
<protein>
    <submittedName>
        <fullName evidence="1">DUF2288 family protein</fullName>
    </submittedName>
</protein>
<dbReference type="Pfam" id="PF10052">
    <property type="entry name" value="DUF2288"/>
    <property type="match status" value="1"/>
</dbReference>